<dbReference type="AlphaFoldDB" id="A0A2N0AI90"/>
<evidence type="ECO:0000256" key="1">
    <source>
        <dbReference type="ARBA" id="ARBA00010923"/>
    </source>
</evidence>
<dbReference type="RefSeq" id="WP_100744201.1">
    <property type="nucleotide sequence ID" value="NZ_NPDW01000002.1"/>
</dbReference>
<sequence>MKRYEAYKDSSVEWLGEIPTHWEVKRLKYLANVNKPKPTELLKEFLDSEVVFLPMEKVSEDGKFDQSILKKTDEVSSGFTYFERGDIIIAKITPCFENGKGAYLKNLNTSFGFGSTEFHTVKPSESINPVFAYYQTKSNVFMKVGEGFMSGSAGQKRLPTSFIEEFPFPLPPLTEQTSIASFLDRKTSQIDSLVEKKKRLIELLKEEKAAVINQAVTKGIDPNVKMKDSGVEWLGEIPEHWEVKKLKWVAEKVQTGSTPPSNQLDYYVEEIDWYTPSDFSESLELNSSKRKISNSAISDQVVKLFPANSILFVGIGATIGKVGYITEPASSNQQINALLFESIIDSKFYSYFLYSMREHIAGLSNSATLPILNQSQMKDIDLPVPSSNSEMESIVNFVKVHTDKIFSTISKIEKEIELLQEYRTALISEVVTGKVRVGE</sequence>
<dbReference type="SUPFAM" id="SSF116734">
    <property type="entry name" value="DNA methylase specificity domain"/>
    <property type="match status" value="2"/>
</dbReference>
<dbReference type="Proteomes" id="UP000232145">
    <property type="component" value="Unassembled WGS sequence"/>
</dbReference>
<dbReference type="EMBL" id="NPDX01000004">
    <property type="protein sequence ID" value="PJZ83997.1"/>
    <property type="molecule type" value="Genomic_DNA"/>
</dbReference>
<dbReference type="InterPro" id="IPR052021">
    <property type="entry name" value="Type-I_RS_S_subunit"/>
</dbReference>
<keyword evidence="3" id="KW-0238">DNA-binding</keyword>
<name>A0A2N0AI90_9LEPT</name>
<dbReference type="Pfam" id="PF01420">
    <property type="entry name" value="Methylase_S"/>
    <property type="match status" value="2"/>
</dbReference>
<comment type="similarity">
    <text evidence="1">Belongs to the type-I restriction system S methylase family.</text>
</comment>
<evidence type="ECO:0000313" key="6">
    <source>
        <dbReference type="EMBL" id="PJZ83997.1"/>
    </source>
</evidence>
<dbReference type="Gene3D" id="3.90.220.20">
    <property type="entry name" value="DNA methylase specificity domains"/>
    <property type="match status" value="2"/>
</dbReference>
<dbReference type="OrthoDB" id="9811611at2"/>
<evidence type="ECO:0000256" key="2">
    <source>
        <dbReference type="ARBA" id="ARBA00022747"/>
    </source>
</evidence>
<dbReference type="CDD" id="cd17290">
    <property type="entry name" value="RMtype1_S_AleSS8ORF2795P_TRD1-CR1_like"/>
    <property type="match status" value="1"/>
</dbReference>
<proteinExistence type="inferred from homology"/>
<dbReference type="Gene3D" id="1.10.287.1120">
    <property type="entry name" value="Bipartite methylase S protein"/>
    <property type="match status" value="1"/>
</dbReference>
<dbReference type="InterPro" id="IPR000055">
    <property type="entry name" value="Restrct_endonuc_typeI_TRD"/>
</dbReference>
<evidence type="ECO:0000256" key="4">
    <source>
        <dbReference type="SAM" id="Coils"/>
    </source>
</evidence>
<dbReference type="GO" id="GO:0009307">
    <property type="term" value="P:DNA restriction-modification system"/>
    <property type="evidence" value="ECO:0007669"/>
    <property type="project" value="UniProtKB-KW"/>
</dbReference>
<feature type="domain" description="Type I restriction modification DNA specificity" evidence="5">
    <location>
        <begin position="20"/>
        <end position="201"/>
    </location>
</feature>
<keyword evidence="7" id="KW-1185">Reference proteome</keyword>
<dbReference type="InterPro" id="IPR044946">
    <property type="entry name" value="Restrct_endonuc_typeI_TRD_sf"/>
</dbReference>
<organism evidence="6 7">
    <name type="scientific">Leptospira harrisiae</name>
    <dbReference type="NCBI Taxonomy" id="2023189"/>
    <lineage>
        <taxon>Bacteria</taxon>
        <taxon>Pseudomonadati</taxon>
        <taxon>Spirochaetota</taxon>
        <taxon>Spirochaetia</taxon>
        <taxon>Leptospirales</taxon>
        <taxon>Leptospiraceae</taxon>
        <taxon>Leptospira</taxon>
    </lineage>
</organism>
<protein>
    <recommendedName>
        <fullName evidence="5">Type I restriction modification DNA specificity domain-containing protein</fullName>
    </recommendedName>
</protein>
<evidence type="ECO:0000313" key="7">
    <source>
        <dbReference type="Proteomes" id="UP000232145"/>
    </source>
</evidence>
<reference evidence="6 7" key="1">
    <citation type="submission" date="2017-07" db="EMBL/GenBank/DDBJ databases">
        <title>Leptospira spp. isolated from tropical soils.</title>
        <authorList>
            <person name="Thibeaux R."/>
            <person name="Iraola G."/>
            <person name="Ferres I."/>
            <person name="Bierque E."/>
            <person name="Girault D."/>
            <person name="Soupe-Gilbert M.-E."/>
            <person name="Picardeau M."/>
            <person name="Goarant C."/>
        </authorList>
    </citation>
    <scope>NUCLEOTIDE SEQUENCE [LARGE SCALE GENOMIC DNA]</scope>
    <source>
        <strain evidence="6 7">FH2-B-A1</strain>
    </source>
</reference>
<evidence type="ECO:0000259" key="5">
    <source>
        <dbReference type="Pfam" id="PF01420"/>
    </source>
</evidence>
<keyword evidence="2" id="KW-0680">Restriction system</keyword>
<dbReference type="PANTHER" id="PTHR30408:SF12">
    <property type="entry name" value="TYPE I RESTRICTION ENZYME MJAVIII SPECIFICITY SUBUNIT"/>
    <property type="match status" value="1"/>
</dbReference>
<evidence type="ECO:0000256" key="3">
    <source>
        <dbReference type="ARBA" id="ARBA00023125"/>
    </source>
</evidence>
<dbReference type="CDD" id="cd17260">
    <property type="entry name" value="RMtype1_S_EcoEI-TRD1-CR1_like"/>
    <property type="match status" value="1"/>
</dbReference>
<dbReference type="PANTHER" id="PTHR30408">
    <property type="entry name" value="TYPE-1 RESTRICTION ENZYME ECOKI SPECIFICITY PROTEIN"/>
    <property type="match status" value="1"/>
</dbReference>
<dbReference type="GO" id="GO:0003677">
    <property type="term" value="F:DNA binding"/>
    <property type="evidence" value="ECO:0007669"/>
    <property type="project" value="UniProtKB-KW"/>
</dbReference>
<comment type="caution">
    <text evidence="6">The sequence shown here is derived from an EMBL/GenBank/DDBJ whole genome shotgun (WGS) entry which is preliminary data.</text>
</comment>
<accession>A0A2N0AI90</accession>
<gene>
    <name evidence="6" type="ORF">CH364_14710</name>
</gene>
<keyword evidence="4" id="KW-0175">Coiled coil</keyword>
<feature type="domain" description="Type I restriction modification DNA specificity" evidence="5">
    <location>
        <begin position="238"/>
        <end position="417"/>
    </location>
</feature>
<feature type="coiled-coil region" evidence="4">
    <location>
        <begin position="183"/>
        <end position="214"/>
    </location>
</feature>